<feature type="transmembrane region" description="Helical" evidence="6">
    <location>
        <begin position="301"/>
        <end position="325"/>
    </location>
</feature>
<evidence type="ECO:0008006" key="9">
    <source>
        <dbReference type="Google" id="ProtNLM"/>
    </source>
</evidence>
<evidence type="ECO:0000256" key="1">
    <source>
        <dbReference type="ARBA" id="ARBA00004651"/>
    </source>
</evidence>
<evidence type="ECO:0000313" key="8">
    <source>
        <dbReference type="Proteomes" id="UP000886657"/>
    </source>
</evidence>
<keyword evidence="4 6" id="KW-1133">Transmembrane helix</keyword>
<feature type="transmembrane region" description="Helical" evidence="6">
    <location>
        <begin position="172"/>
        <end position="195"/>
    </location>
</feature>
<protein>
    <recommendedName>
        <fullName evidence="9">Polysaccharide biosynthesis protein C-terminal domain-containing protein</fullName>
    </recommendedName>
</protein>
<keyword evidence="3 6" id="KW-0812">Transmembrane</keyword>
<dbReference type="Proteomes" id="UP000886657">
    <property type="component" value="Unassembled WGS sequence"/>
</dbReference>
<dbReference type="GO" id="GO:0005886">
    <property type="term" value="C:plasma membrane"/>
    <property type="evidence" value="ECO:0007669"/>
    <property type="project" value="UniProtKB-SubCell"/>
</dbReference>
<feature type="transmembrane region" description="Helical" evidence="6">
    <location>
        <begin position="254"/>
        <end position="280"/>
    </location>
</feature>
<feature type="transmembrane region" description="Helical" evidence="6">
    <location>
        <begin position="420"/>
        <end position="438"/>
    </location>
</feature>
<comment type="subcellular location">
    <subcellularLocation>
        <location evidence="1">Cell membrane</location>
        <topology evidence="1">Multi-pass membrane protein</topology>
    </subcellularLocation>
</comment>
<feature type="transmembrane region" description="Helical" evidence="6">
    <location>
        <begin position="39"/>
        <end position="59"/>
    </location>
</feature>
<organism evidence="7 8">
    <name type="scientific">Candidatus Geothrix skivensis</name>
    <dbReference type="NCBI Taxonomy" id="2954439"/>
    <lineage>
        <taxon>Bacteria</taxon>
        <taxon>Pseudomonadati</taxon>
        <taxon>Acidobacteriota</taxon>
        <taxon>Holophagae</taxon>
        <taxon>Holophagales</taxon>
        <taxon>Holophagaceae</taxon>
        <taxon>Geothrix</taxon>
    </lineage>
</organism>
<feature type="transmembrane region" description="Helical" evidence="6">
    <location>
        <begin position="216"/>
        <end position="242"/>
    </location>
</feature>
<feature type="transmembrane region" description="Helical" evidence="6">
    <location>
        <begin position="80"/>
        <end position="99"/>
    </location>
</feature>
<evidence type="ECO:0000256" key="6">
    <source>
        <dbReference type="SAM" id="Phobius"/>
    </source>
</evidence>
<sequence>MANLASGAAGAVLAVVLPPFLLRSLDRDSFSVWSLLLQVGGYVGLLNFGLQTAIGRFVAHAEAAKDPGMRDRIVSTAMAILAWSALLGSITMGGMSILLPKLFPEIPVLLQAQAQNALLLVGGSLALGLPFMALNGVFVGLQRNEIPALLTIGSRVATGLALIIAARTGQGIVALALVFAAVNFMTYVIQSVLFRRFAPMLKLSFKLVSRESIRELVSYCTSLTVWNFAMLLVSGLDLILVARFEFSSVGAFSIATSFLGLLVGSQTAIFNVFLPAGAALHAQGEQGRLRVLLLDTTRWNFLFLGLIIITYCFLGDGLLFIYAGANYVNPISIFLGILLAATVRLSMLPYNILAIGAGDHRQIILGPLAEGLSNLLASIAFGFRFGAIGVAFGTIIGGVVGVAFHLWLNLPRSLHLGIRLETFLPAAFLPGTCCYFLYCLH</sequence>
<feature type="transmembrane region" description="Helical" evidence="6">
    <location>
        <begin position="119"/>
        <end position="141"/>
    </location>
</feature>
<evidence type="ECO:0000313" key="7">
    <source>
        <dbReference type="EMBL" id="MBK9794915.1"/>
    </source>
</evidence>
<comment type="caution">
    <text evidence="7">The sequence shown here is derived from an EMBL/GenBank/DDBJ whole genome shotgun (WGS) entry which is preliminary data.</text>
</comment>
<proteinExistence type="predicted"/>
<keyword evidence="2" id="KW-1003">Cell membrane</keyword>
<evidence type="ECO:0000256" key="2">
    <source>
        <dbReference type="ARBA" id="ARBA00022475"/>
    </source>
</evidence>
<dbReference type="AlphaFoldDB" id="A0A9D7XJV3"/>
<feature type="transmembrane region" description="Helical" evidence="6">
    <location>
        <begin position="148"/>
        <end position="166"/>
    </location>
</feature>
<feature type="transmembrane region" description="Helical" evidence="6">
    <location>
        <begin position="331"/>
        <end position="351"/>
    </location>
</feature>
<name>A0A9D7XJV3_9BACT</name>
<keyword evidence="5 6" id="KW-0472">Membrane</keyword>
<evidence type="ECO:0000256" key="3">
    <source>
        <dbReference type="ARBA" id="ARBA00022692"/>
    </source>
</evidence>
<reference evidence="7" key="1">
    <citation type="submission" date="2020-10" db="EMBL/GenBank/DDBJ databases">
        <title>Connecting structure to function with the recovery of over 1000 high-quality activated sludge metagenome-assembled genomes encoding full-length rRNA genes using long-read sequencing.</title>
        <authorList>
            <person name="Singleton C.M."/>
            <person name="Petriglieri F."/>
            <person name="Kristensen J.M."/>
            <person name="Kirkegaard R.H."/>
            <person name="Michaelsen T.Y."/>
            <person name="Andersen M.H."/>
            <person name="Karst S.M."/>
            <person name="Dueholm M.S."/>
            <person name="Nielsen P.H."/>
            <person name="Albertsen M."/>
        </authorList>
    </citation>
    <scope>NUCLEOTIDE SEQUENCE</scope>
    <source>
        <strain evidence="7">Skiv_18-Q3-R9-52_MAXAC.067</strain>
    </source>
</reference>
<dbReference type="InterPro" id="IPR050833">
    <property type="entry name" value="Poly_Biosynth_Transport"/>
</dbReference>
<evidence type="ECO:0000256" key="4">
    <source>
        <dbReference type="ARBA" id="ARBA00022989"/>
    </source>
</evidence>
<gene>
    <name evidence="7" type="ORF">IPP58_00170</name>
</gene>
<evidence type="ECO:0000256" key="5">
    <source>
        <dbReference type="ARBA" id="ARBA00023136"/>
    </source>
</evidence>
<accession>A0A9D7XJV3</accession>
<dbReference type="PANTHER" id="PTHR30250">
    <property type="entry name" value="PST FAMILY PREDICTED COLANIC ACID TRANSPORTER"/>
    <property type="match status" value="1"/>
</dbReference>
<dbReference type="PANTHER" id="PTHR30250:SF26">
    <property type="entry name" value="PSMA PROTEIN"/>
    <property type="match status" value="1"/>
</dbReference>
<dbReference type="EMBL" id="JADKIO010000002">
    <property type="protein sequence ID" value="MBK9794915.1"/>
    <property type="molecule type" value="Genomic_DNA"/>
</dbReference>
<feature type="transmembrane region" description="Helical" evidence="6">
    <location>
        <begin position="387"/>
        <end position="408"/>
    </location>
</feature>